<dbReference type="AlphaFoldDB" id="A0A1V5T2X6"/>
<dbReference type="GO" id="GO:0005737">
    <property type="term" value="C:cytoplasm"/>
    <property type="evidence" value="ECO:0007669"/>
    <property type="project" value="UniProtKB-SubCell"/>
</dbReference>
<evidence type="ECO:0000256" key="2">
    <source>
        <dbReference type="ARBA" id="ARBA00011738"/>
    </source>
</evidence>
<evidence type="ECO:0000256" key="8">
    <source>
        <dbReference type="HAMAP-Rule" id="MF_00127"/>
    </source>
</evidence>
<dbReference type="EC" id="6.1.1.21" evidence="8"/>
<dbReference type="InterPro" id="IPR036621">
    <property type="entry name" value="Anticodon-bd_dom_sf"/>
</dbReference>
<evidence type="ECO:0000256" key="3">
    <source>
        <dbReference type="ARBA" id="ARBA00022598"/>
    </source>
</evidence>
<keyword evidence="8" id="KW-0963">Cytoplasm</keyword>
<comment type="subunit">
    <text evidence="2 8">Homodimer.</text>
</comment>
<feature type="binding site" evidence="9">
    <location>
        <begin position="82"/>
        <end position="84"/>
    </location>
    <ligand>
        <name>L-histidine</name>
        <dbReference type="ChEBI" id="CHEBI:57595"/>
    </ligand>
</feature>
<keyword evidence="8" id="KW-0067">ATP-binding</keyword>
<evidence type="ECO:0000259" key="10">
    <source>
        <dbReference type="PROSITE" id="PS50862"/>
    </source>
</evidence>
<dbReference type="PROSITE" id="PS50862">
    <property type="entry name" value="AA_TRNA_LIGASE_II"/>
    <property type="match status" value="1"/>
</dbReference>
<dbReference type="GO" id="GO:0004821">
    <property type="term" value="F:histidine-tRNA ligase activity"/>
    <property type="evidence" value="ECO:0007669"/>
    <property type="project" value="UniProtKB-UniRule"/>
</dbReference>
<evidence type="ECO:0000256" key="7">
    <source>
        <dbReference type="ARBA" id="ARBA00047639"/>
    </source>
</evidence>
<dbReference type="PIRSF" id="PIRSF001549">
    <property type="entry name" value="His-tRNA_synth"/>
    <property type="match status" value="1"/>
</dbReference>
<organism evidence="11">
    <name type="scientific">Candidatus Atribacter allofermentans</name>
    <dbReference type="NCBI Taxonomy" id="1852833"/>
    <lineage>
        <taxon>Bacteria</taxon>
        <taxon>Pseudomonadati</taxon>
        <taxon>Atribacterota</taxon>
        <taxon>Atribacteria</taxon>
        <taxon>Atribacterales</taxon>
        <taxon>Atribacteraceae</taxon>
        <taxon>Atribacter</taxon>
    </lineage>
</organism>
<reference evidence="11" key="1">
    <citation type="submission" date="2017-02" db="EMBL/GenBank/DDBJ databases">
        <title>Delving into the versatile metabolic prowess of the omnipresent phylum Bacteroidetes.</title>
        <authorList>
            <person name="Nobu M.K."/>
            <person name="Mei R."/>
            <person name="Narihiro T."/>
            <person name="Kuroda K."/>
            <person name="Liu W.-T."/>
        </authorList>
    </citation>
    <scope>NUCLEOTIDE SEQUENCE</scope>
    <source>
        <strain evidence="11">ADurb.Bin276</strain>
    </source>
</reference>
<comment type="caution">
    <text evidence="11">The sequence shown here is derived from an EMBL/GenBank/DDBJ whole genome shotgun (WGS) entry which is preliminary data.</text>
</comment>
<evidence type="ECO:0000256" key="4">
    <source>
        <dbReference type="ARBA" id="ARBA00022741"/>
    </source>
</evidence>
<dbReference type="Gene3D" id="3.30.930.10">
    <property type="entry name" value="Bira Bifunctional Protein, Domain 2"/>
    <property type="match status" value="1"/>
</dbReference>
<name>A0A1V5T2X6_9BACT</name>
<dbReference type="HAMAP" id="MF_00127">
    <property type="entry name" value="His_tRNA_synth"/>
    <property type="match status" value="1"/>
</dbReference>
<feature type="binding site" evidence="9">
    <location>
        <begin position="264"/>
        <end position="265"/>
    </location>
    <ligand>
        <name>L-histidine</name>
        <dbReference type="ChEBI" id="CHEBI:57595"/>
    </ligand>
</feature>
<dbReference type="Pfam" id="PF13393">
    <property type="entry name" value="tRNA-synt_His"/>
    <property type="match status" value="1"/>
</dbReference>
<comment type="subcellular location">
    <subcellularLocation>
        <location evidence="8">Cytoplasm</location>
    </subcellularLocation>
</comment>
<evidence type="ECO:0000256" key="6">
    <source>
        <dbReference type="ARBA" id="ARBA00023146"/>
    </source>
</evidence>
<dbReference type="InterPro" id="IPR045864">
    <property type="entry name" value="aa-tRNA-synth_II/BPL/LPL"/>
</dbReference>
<dbReference type="SUPFAM" id="SSF52954">
    <property type="entry name" value="Class II aaRS ABD-related"/>
    <property type="match status" value="1"/>
</dbReference>
<evidence type="ECO:0000313" key="11">
    <source>
        <dbReference type="EMBL" id="OQA61117.1"/>
    </source>
</evidence>
<keyword evidence="5 8" id="KW-0648">Protein biosynthesis</keyword>
<dbReference type="PANTHER" id="PTHR43707:SF1">
    <property type="entry name" value="HISTIDINE--TRNA LIGASE, MITOCHONDRIAL-RELATED"/>
    <property type="match status" value="1"/>
</dbReference>
<dbReference type="Pfam" id="PF03129">
    <property type="entry name" value="HGTP_anticodon"/>
    <property type="match status" value="1"/>
</dbReference>
<dbReference type="SUPFAM" id="SSF55681">
    <property type="entry name" value="Class II aaRS and biotin synthetases"/>
    <property type="match status" value="1"/>
</dbReference>
<keyword evidence="3 8" id="KW-0436">Ligase</keyword>
<dbReference type="InterPro" id="IPR004154">
    <property type="entry name" value="Anticodon-bd"/>
</dbReference>
<proteinExistence type="inferred from homology"/>
<dbReference type="Gene3D" id="3.40.50.800">
    <property type="entry name" value="Anticodon-binding domain"/>
    <property type="match status" value="1"/>
</dbReference>
<sequence>MEKITLPKGTKDIGDPEIFIWYHVENIVRQEAAHYHYIELRTPLFEHTELFARGVGEETDIVQKEMYTFLDKGGRSVTLRPEGTAPVMRSYLEQSFHIHNPRMKYFYMGPMFRYERPQAGRMRQFHQFGFEAIGFQSPAADAEIILLADRIYKKIGLKNIRLEINSLGCRKCKPQYLETLKNYLRNQAAQFCKNCSNRIETNPLRVLDCKNESCQNILHNESFPIIQNFLCDECRTHQNHLIGILESAQIHPVINPYLVRGLDYYIKTTFEMKTEELGAQNAIGGGGRYDNLSDALGVKGIPGVGFAAGMERIILLLQKQSESKAFFQKPFIYLSPLDQQGENVLLKLSIVLDEKSIPFYLDFSDKSLKYHFKNAQRMDASFIIIAGENEHQTKTYTLKNLLSGEQKVVSQKTLIGDLLEAYQNVKNT</sequence>
<dbReference type="InterPro" id="IPR004516">
    <property type="entry name" value="HisRS/HisZ"/>
</dbReference>
<protein>
    <recommendedName>
        <fullName evidence="8">Histidine--tRNA ligase</fullName>
        <ecNumber evidence="8">6.1.1.21</ecNumber>
    </recommendedName>
    <alternativeName>
        <fullName evidence="8">Histidyl-tRNA synthetase</fullName>
        <shortName evidence="8">HisRS</shortName>
    </alternativeName>
</protein>
<dbReference type="PANTHER" id="PTHR43707">
    <property type="entry name" value="HISTIDYL-TRNA SYNTHETASE"/>
    <property type="match status" value="1"/>
</dbReference>
<dbReference type="GO" id="GO:0005524">
    <property type="term" value="F:ATP binding"/>
    <property type="evidence" value="ECO:0007669"/>
    <property type="project" value="UniProtKB-UniRule"/>
</dbReference>
<dbReference type="EMBL" id="MWBQ01000024">
    <property type="protein sequence ID" value="OQA61117.1"/>
    <property type="molecule type" value="Genomic_DNA"/>
</dbReference>
<feature type="binding site" evidence="9">
    <location>
        <position position="131"/>
    </location>
    <ligand>
        <name>L-histidine</name>
        <dbReference type="ChEBI" id="CHEBI:57595"/>
    </ligand>
</feature>
<dbReference type="CDD" id="cd00773">
    <property type="entry name" value="HisRS-like_core"/>
    <property type="match status" value="1"/>
</dbReference>
<dbReference type="Proteomes" id="UP000485569">
    <property type="component" value="Unassembled WGS sequence"/>
</dbReference>
<dbReference type="InterPro" id="IPR041715">
    <property type="entry name" value="HisRS-like_core"/>
</dbReference>
<accession>A0A1V5T2X6</accession>
<feature type="binding site" evidence="9">
    <location>
        <position position="113"/>
    </location>
    <ligand>
        <name>L-histidine</name>
        <dbReference type="ChEBI" id="CHEBI:57595"/>
    </ligand>
</feature>
<evidence type="ECO:0000256" key="1">
    <source>
        <dbReference type="ARBA" id="ARBA00008226"/>
    </source>
</evidence>
<comment type="catalytic activity">
    <reaction evidence="7 8">
        <text>tRNA(His) + L-histidine + ATP = L-histidyl-tRNA(His) + AMP + diphosphate + H(+)</text>
        <dbReference type="Rhea" id="RHEA:17313"/>
        <dbReference type="Rhea" id="RHEA-COMP:9665"/>
        <dbReference type="Rhea" id="RHEA-COMP:9689"/>
        <dbReference type="ChEBI" id="CHEBI:15378"/>
        <dbReference type="ChEBI" id="CHEBI:30616"/>
        <dbReference type="ChEBI" id="CHEBI:33019"/>
        <dbReference type="ChEBI" id="CHEBI:57595"/>
        <dbReference type="ChEBI" id="CHEBI:78442"/>
        <dbReference type="ChEBI" id="CHEBI:78527"/>
        <dbReference type="ChEBI" id="CHEBI:456215"/>
        <dbReference type="EC" id="6.1.1.21"/>
    </reaction>
</comment>
<feature type="binding site" evidence="9">
    <location>
        <position position="260"/>
    </location>
    <ligand>
        <name>L-histidine</name>
        <dbReference type="ChEBI" id="CHEBI:57595"/>
    </ligand>
</feature>
<evidence type="ECO:0000256" key="9">
    <source>
        <dbReference type="PIRSR" id="PIRSR001549-1"/>
    </source>
</evidence>
<evidence type="ECO:0000256" key="5">
    <source>
        <dbReference type="ARBA" id="ARBA00022917"/>
    </source>
</evidence>
<keyword evidence="4 8" id="KW-0547">Nucleotide-binding</keyword>
<gene>
    <name evidence="8 11" type="primary">hisS</name>
    <name evidence="11" type="ORF">BWY41_00346</name>
</gene>
<keyword evidence="6 8" id="KW-0030">Aminoacyl-tRNA synthetase</keyword>
<comment type="similarity">
    <text evidence="1 8">Belongs to the class-II aminoacyl-tRNA synthetase family.</text>
</comment>
<feature type="domain" description="Aminoacyl-transfer RNA synthetases class-II family profile" evidence="10">
    <location>
        <begin position="1"/>
        <end position="336"/>
    </location>
</feature>
<dbReference type="InterPro" id="IPR015807">
    <property type="entry name" value="His-tRNA-ligase"/>
</dbReference>
<feature type="binding site" evidence="9">
    <location>
        <position position="127"/>
    </location>
    <ligand>
        <name>L-histidine</name>
        <dbReference type="ChEBI" id="CHEBI:57595"/>
    </ligand>
</feature>
<dbReference type="NCBIfam" id="TIGR00442">
    <property type="entry name" value="hisS"/>
    <property type="match status" value="1"/>
</dbReference>
<dbReference type="GO" id="GO:0006427">
    <property type="term" value="P:histidyl-tRNA aminoacylation"/>
    <property type="evidence" value="ECO:0007669"/>
    <property type="project" value="UniProtKB-UniRule"/>
</dbReference>
<dbReference type="InterPro" id="IPR006195">
    <property type="entry name" value="aa-tRNA-synth_II"/>
</dbReference>